<gene>
    <name evidence="1" type="ORF">THARTR1_10023</name>
</gene>
<dbReference type="Proteomes" id="UP000236290">
    <property type="component" value="Unassembled WGS sequence"/>
</dbReference>
<evidence type="ECO:0000313" key="2">
    <source>
        <dbReference type="Proteomes" id="UP000236290"/>
    </source>
</evidence>
<reference evidence="1 2" key="1">
    <citation type="submission" date="2017-02" db="EMBL/GenBank/DDBJ databases">
        <title>Genomes of Trichoderma spp. with biocontrol activity.</title>
        <authorList>
            <person name="Gardiner D."/>
            <person name="Kazan K."/>
            <person name="Vos C."/>
            <person name="Harvey P."/>
        </authorList>
    </citation>
    <scope>NUCLEOTIDE SEQUENCE [LARGE SCALE GENOMIC DNA]</scope>
    <source>
        <strain evidence="1 2">Tr1</strain>
    </source>
</reference>
<organism evidence="1 2">
    <name type="scientific">Trichoderma harzianum</name>
    <name type="common">Hypocrea lixii</name>
    <dbReference type="NCBI Taxonomy" id="5544"/>
    <lineage>
        <taxon>Eukaryota</taxon>
        <taxon>Fungi</taxon>
        <taxon>Dikarya</taxon>
        <taxon>Ascomycota</taxon>
        <taxon>Pezizomycotina</taxon>
        <taxon>Sordariomycetes</taxon>
        <taxon>Hypocreomycetidae</taxon>
        <taxon>Hypocreales</taxon>
        <taxon>Hypocreaceae</taxon>
        <taxon>Trichoderma</taxon>
    </lineage>
</organism>
<evidence type="ECO:0000313" key="1">
    <source>
        <dbReference type="EMBL" id="PNP49221.1"/>
    </source>
</evidence>
<comment type="caution">
    <text evidence="1">The sequence shown here is derived from an EMBL/GenBank/DDBJ whole genome shotgun (WGS) entry which is preliminary data.</text>
</comment>
<name>A0A2K0TUQ2_TRIHA</name>
<protein>
    <submittedName>
        <fullName evidence="1">Uncharacterized protein</fullName>
    </submittedName>
</protein>
<sequence>MTPAGNPRINTCTDILFSFNTTSNTAAIPQLTLELHASPRLSLTLPYDIEFTLRRIDDNTGRPCIVRWSPGVEAFSAAGLELWRHTNRVNDGSDSLVRVEVDYSGGTKLAEASRRLVVQGWEPFLWELWPGGHVRFTAPLHERYHKGLVEGERYDLVWSGGEVAMWDWGTKREHVGQELRVDAGQPPLRVPGGCRVSFTAAAEAWRAQQLWQQENGAKRLEAIAEQERVPSTPFLNATLEYPSTILHGQSFDVTLKVTYEGLVSDTHELELTERCITYHTYDFQFPSGLREGFRLWRQRRREVSISSHDEGKWDECSIPDDDAFLIADDPPAVVRVGDDLDNFVTLRVGETWTLTKGFGWSSLPDDTVPGDVFSLVFQGTTVDWWDWGSQEHEHRDTVVKLPCWIVGPVVDPTDNGGRPRLVVPGSARRVEFTVVVAKGMA</sequence>
<dbReference type="AlphaFoldDB" id="A0A2K0TUQ2"/>
<dbReference type="OrthoDB" id="4323953at2759"/>
<proteinExistence type="predicted"/>
<dbReference type="EMBL" id="MTYI01000201">
    <property type="protein sequence ID" value="PNP49221.1"/>
    <property type="molecule type" value="Genomic_DNA"/>
</dbReference>
<accession>A0A2K0TUQ2</accession>